<reference evidence="6 7" key="1">
    <citation type="submission" date="2019-09" db="EMBL/GenBank/DDBJ databases">
        <title>Genome Sequences of Streptomyces kaniharaensis ATCC 21070.</title>
        <authorList>
            <person name="Zhu W."/>
            <person name="De Crecy-Lagard V."/>
            <person name="Richards N.G."/>
        </authorList>
    </citation>
    <scope>NUCLEOTIDE SEQUENCE [LARGE SCALE GENOMIC DNA]</scope>
    <source>
        <strain evidence="6 7">SF-557</strain>
    </source>
</reference>
<feature type="binding site" evidence="5">
    <location>
        <position position="62"/>
    </location>
    <ligand>
        <name>Zn(2+)</name>
        <dbReference type="ChEBI" id="CHEBI:29105"/>
    </ligand>
</feature>
<comment type="cofactor">
    <cofactor evidence="5">
        <name>Zn(2+)</name>
        <dbReference type="ChEBI" id="CHEBI:29105"/>
    </cofactor>
    <text evidence="5">Binds 1 zinc ion per subunit.</text>
</comment>
<dbReference type="InterPro" id="IPR043135">
    <property type="entry name" value="Fur_C"/>
</dbReference>
<dbReference type="GO" id="GO:0003700">
    <property type="term" value="F:DNA-binding transcription factor activity"/>
    <property type="evidence" value="ECO:0007669"/>
    <property type="project" value="InterPro"/>
</dbReference>
<dbReference type="GO" id="GO:0003677">
    <property type="term" value="F:DNA binding"/>
    <property type="evidence" value="ECO:0007669"/>
    <property type="project" value="UniProtKB-KW"/>
</dbReference>
<dbReference type="InterPro" id="IPR002481">
    <property type="entry name" value="FUR"/>
</dbReference>
<evidence type="ECO:0000256" key="2">
    <source>
        <dbReference type="ARBA" id="ARBA00023015"/>
    </source>
</evidence>
<keyword evidence="7" id="KW-1185">Reference proteome</keyword>
<accession>A0A6N7L3F9</accession>
<dbReference type="Proteomes" id="UP000450000">
    <property type="component" value="Unassembled WGS sequence"/>
</dbReference>
<keyword evidence="4" id="KW-0804">Transcription</keyword>
<keyword evidence="2" id="KW-0805">Transcription regulation</keyword>
<evidence type="ECO:0000313" key="7">
    <source>
        <dbReference type="Proteomes" id="UP000450000"/>
    </source>
</evidence>
<proteinExistence type="predicted"/>
<dbReference type="AlphaFoldDB" id="A0A6N7L3F9"/>
<protein>
    <recommendedName>
        <fullName evidence="8">Transcriptional repressor</fullName>
    </recommendedName>
</protein>
<evidence type="ECO:0000256" key="3">
    <source>
        <dbReference type="ARBA" id="ARBA00023125"/>
    </source>
</evidence>
<gene>
    <name evidence="6" type="ORF">F7Q99_30200</name>
</gene>
<organism evidence="6 7">
    <name type="scientific">Streptomyces kaniharaensis</name>
    <dbReference type="NCBI Taxonomy" id="212423"/>
    <lineage>
        <taxon>Bacteria</taxon>
        <taxon>Bacillati</taxon>
        <taxon>Actinomycetota</taxon>
        <taxon>Actinomycetes</taxon>
        <taxon>Kitasatosporales</taxon>
        <taxon>Streptomycetaceae</taxon>
        <taxon>Streptomyces</taxon>
    </lineage>
</organism>
<dbReference type="RefSeq" id="WP_153467131.1">
    <property type="nucleotide sequence ID" value="NZ_WBOF01000002.1"/>
</dbReference>
<keyword evidence="3" id="KW-0238">DNA-binding</keyword>
<evidence type="ECO:0000256" key="4">
    <source>
        <dbReference type="ARBA" id="ARBA00023163"/>
    </source>
</evidence>
<keyword evidence="5" id="KW-0479">Metal-binding</keyword>
<evidence type="ECO:0000256" key="1">
    <source>
        <dbReference type="ARBA" id="ARBA00022491"/>
    </source>
</evidence>
<dbReference type="GO" id="GO:0046872">
    <property type="term" value="F:metal ion binding"/>
    <property type="evidence" value="ECO:0007669"/>
    <property type="project" value="UniProtKB-KW"/>
</dbReference>
<name>A0A6N7L3F9_9ACTN</name>
<feature type="binding site" evidence="5">
    <location>
        <position position="59"/>
    </location>
    <ligand>
        <name>Zn(2+)</name>
        <dbReference type="ChEBI" id="CHEBI:29105"/>
    </ligand>
</feature>
<evidence type="ECO:0000256" key="5">
    <source>
        <dbReference type="PIRSR" id="PIRSR602481-1"/>
    </source>
</evidence>
<feature type="binding site" evidence="5">
    <location>
        <position position="21"/>
    </location>
    <ligand>
        <name>Zn(2+)</name>
        <dbReference type="ChEBI" id="CHEBI:29105"/>
    </ligand>
</feature>
<dbReference type="OrthoDB" id="8659436at2"/>
<keyword evidence="5" id="KW-0862">Zinc</keyword>
<sequence length="65" mass="6695">MPYRGGEATYGLAGDHQHAVCSSCGAVEEIPVAQLVQAVSTALRATAFRLESLVLSGLCSACQQA</sequence>
<dbReference type="Pfam" id="PF01475">
    <property type="entry name" value="FUR"/>
    <property type="match status" value="1"/>
</dbReference>
<evidence type="ECO:0008006" key="8">
    <source>
        <dbReference type="Google" id="ProtNLM"/>
    </source>
</evidence>
<comment type="caution">
    <text evidence="6">The sequence shown here is derived from an EMBL/GenBank/DDBJ whole genome shotgun (WGS) entry which is preliminary data.</text>
</comment>
<keyword evidence="1" id="KW-0678">Repressor</keyword>
<evidence type="ECO:0000313" key="6">
    <source>
        <dbReference type="EMBL" id="MQS16363.1"/>
    </source>
</evidence>
<dbReference type="EMBL" id="WBOF01000002">
    <property type="protein sequence ID" value="MQS16363.1"/>
    <property type="molecule type" value="Genomic_DNA"/>
</dbReference>
<feature type="binding site" evidence="5">
    <location>
        <position position="24"/>
    </location>
    <ligand>
        <name>Zn(2+)</name>
        <dbReference type="ChEBI" id="CHEBI:29105"/>
    </ligand>
</feature>
<dbReference type="Gene3D" id="3.30.1490.190">
    <property type="match status" value="1"/>
</dbReference>